<feature type="compositionally biased region" description="Low complexity" evidence="2">
    <location>
        <begin position="157"/>
        <end position="168"/>
    </location>
</feature>
<evidence type="ECO:0000256" key="2">
    <source>
        <dbReference type="SAM" id="MobiDB-lite"/>
    </source>
</evidence>
<gene>
    <name evidence="3" type="ORF">F511_42124</name>
</gene>
<feature type="coiled-coil region" evidence="1">
    <location>
        <begin position="93"/>
        <end position="120"/>
    </location>
</feature>
<dbReference type="Proteomes" id="UP000250235">
    <property type="component" value="Unassembled WGS sequence"/>
</dbReference>
<evidence type="ECO:0000256" key="1">
    <source>
        <dbReference type="SAM" id="Coils"/>
    </source>
</evidence>
<keyword evidence="4" id="KW-1185">Reference proteome</keyword>
<evidence type="ECO:0000313" key="3">
    <source>
        <dbReference type="EMBL" id="KZV54727.1"/>
    </source>
</evidence>
<sequence length="198" mass="21911">MVGEKNITAWADSESEESSSRTSSSSESEDEVHCLMADDTEEVFDFSSPEFTREDLITALNEMVLEYRKLSHSFEEVKAEKESCATSAELVGSSNMQAALSKLVTENEELRNKSEEILSENQRLAGIISSYIRSSLSLQQLDGATMPSGDKTGLGNSDESSTVETSSTPILERTKFNTLNFVKSSEDSQKRHNLVTTW</sequence>
<reference evidence="3 4" key="1">
    <citation type="journal article" date="2015" name="Proc. Natl. Acad. Sci. U.S.A.">
        <title>The resurrection genome of Boea hygrometrica: A blueprint for survival of dehydration.</title>
        <authorList>
            <person name="Xiao L."/>
            <person name="Yang G."/>
            <person name="Zhang L."/>
            <person name="Yang X."/>
            <person name="Zhao S."/>
            <person name="Ji Z."/>
            <person name="Zhou Q."/>
            <person name="Hu M."/>
            <person name="Wang Y."/>
            <person name="Chen M."/>
            <person name="Xu Y."/>
            <person name="Jin H."/>
            <person name="Xiao X."/>
            <person name="Hu G."/>
            <person name="Bao F."/>
            <person name="Hu Y."/>
            <person name="Wan P."/>
            <person name="Li L."/>
            <person name="Deng X."/>
            <person name="Kuang T."/>
            <person name="Xiang C."/>
            <person name="Zhu J.K."/>
            <person name="Oliver M.J."/>
            <person name="He Y."/>
        </authorList>
    </citation>
    <scope>NUCLEOTIDE SEQUENCE [LARGE SCALE GENOMIC DNA]</scope>
    <source>
        <strain evidence="4">cv. XS01</strain>
    </source>
</reference>
<evidence type="ECO:0008006" key="5">
    <source>
        <dbReference type="Google" id="ProtNLM"/>
    </source>
</evidence>
<name>A0A2Z7D6V2_9LAMI</name>
<accession>A0A2Z7D6V2</accession>
<feature type="region of interest" description="Disordered" evidence="2">
    <location>
        <begin position="142"/>
        <end position="169"/>
    </location>
</feature>
<organism evidence="3 4">
    <name type="scientific">Dorcoceras hygrometricum</name>
    <dbReference type="NCBI Taxonomy" id="472368"/>
    <lineage>
        <taxon>Eukaryota</taxon>
        <taxon>Viridiplantae</taxon>
        <taxon>Streptophyta</taxon>
        <taxon>Embryophyta</taxon>
        <taxon>Tracheophyta</taxon>
        <taxon>Spermatophyta</taxon>
        <taxon>Magnoliopsida</taxon>
        <taxon>eudicotyledons</taxon>
        <taxon>Gunneridae</taxon>
        <taxon>Pentapetalae</taxon>
        <taxon>asterids</taxon>
        <taxon>lamiids</taxon>
        <taxon>Lamiales</taxon>
        <taxon>Gesneriaceae</taxon>
        <taxon>Didymocarpoideae</taxon>
        <taxon>Trichosporeae</taxon>
        <taxon>Loxocarpinae</taxon>
        <taxon>Dorcoceras</taxon>
    </lineage>
</organism>
<feature type="region of interest" description="Disordered" evidence="2">
    <location>
        <begin position="1"/>
        <end position="33"/>
    </location>
</feature>
<proteinExistence type="predicted"/>
<dbReference type="AlphaFoldDB" id="A0A2Z7D6V2"/>
<dbReference type="EMBL" id="KQ989207">
    <property type="protein sequence ID" value="KZV54727.1"/>
    <property type="molecule type" value="Genomic_DNA"/>
</dbReference>
<protein>
    <recommendedName>
        <fullName evidence="5">Spindle pole body component 110-like</fullName>
    </recommendedName>
</protein>
<keyword evidence="1" id="KW-0175">Coiled coil</keyword>
<evidence type="ECO:0000313" key="4">
    <source>
        <dbReference type="Proteomes" id="UP000250235"/>
    </source>
</evidence>